<feature type="non-terminal residue" evidence="2">
    <location>
        <position position="1"/>
    </location>
</feature>
<feature type="compositionally biased region" description="Acidic residues" evidence="1">
    <location>
        <begin position="92"/>
        <end position="104"/>
    </location>
</feature>
<dbReference type="EMBL" id="CAJVQB010031163">
    <property type="protein sequence ID" value="CAG8816538.1"/>
    <property type="molecule type" value="Genomic_DNA"/>
</dbReference>
<organism evidence="2 3">
    <name type="scientific">Gigaspora margarita</name>
    <dbReference type="NCBI Taxonomy" id="4874"/>
    <lineage>
        <taxon>Eukaryota</taxon>
        <taxon>Fungi</taxon>
        <taxon>Fungi incertae sedis</taxon>
        <taxon>Mucoromycota</taxon>
        <taxon>Glomeromycotina</taxon>
        <taxon>Glomeromycetes</taxon>
        <taxon>Diversisporales</taxon>
        <taxon>Gigasporaceae</taxon>
        <taxon>Gigaspora</taxon>
    </lineage>
</organism>
<keyword evidence="3" id="KW-1185">Reference proteome</keyword>
<evidence type="ECO:0000313" key="2">
    <source>
        <dbReference type="EMBL" id="CAG8816538.1"/>
    </source>
</evidence>
<feature type="region of interest" description="Disordered" evidence="1">
    <location>
        <begin position="83"/>
        <end position="108"/>
    </location>
</feature>
<reference evidence="2 3" key="1">
    <citation type="submission" date="2021-06" db="EMBL/GenBank/DDBJ databases">
        <authorList>
            <person name="Kallberg Y."/>
            <person name="Tangrot J."/>
            <person name="Rosling A."/>
        </authorList>
    </citation>
    <scope>NUCLEOTIDE SEQUENCE [LARGE SCALE GENOMIC DNA]</scope>
    <source>
        <strain evidence="2 3">120-4 pot B 10/14</strain>
    </source>
</reference>
<comment type="caution">
    <text evidence="2">The sequence shown here is derived from an EMBL/GenBank/DDBJ whole genome shotgun (WGS) entry which is preliminary data.</text>
</comment>
<protein>
    <submittedName>
        <fullName evidence="2">784_t:CDS:1</fullName>
    </submittedName>
</protein>
<proteinExistence type="predicted"/>
<accession>A0ABN7W5B9</accession>
<evidence type="ECO:0000313" key="3">
    <source>
        <dbReference type="Proteomes" id="UP000789901"/>
    </source>
</evidence>
<sequence length="225" mass="26579">KPSIRNLIDVHGQRKYLLGVVESLLIVIIKIEISINVEVMEAKDYTMIVGTDWLDKNEKYQTPITCWKKMIYNLGKPVPLEKRNREEKDKKEDEEEYEPEEVEEEKSYVVQEDEDKLPIVEIKKKTMNIEGKEEPGIVCWCKKRLNSEEESCIKCKELFKGIETLKCLVDNLDKELGISHRTKEYTNLDKNQQAKVEELMENNKFLFAEGLTQLKRTKKKYIQLY</sequence>
<name>A0ABN7W5B9_GIGMA</name>
<dbReference type="Proteomes" id="UP000789901">
    <property type="component" value="Unassembled WGS sequence"/>
</dbReference>
<evidence type="ECO:0000256" key="1">
    <source>
        <dbReference type="SAM" id="MobiDB-lite"/>
    </source>
</evidence>
<gene>
    <name evidence="2" type="ORF">GMARGA_LOCUS26571</name>
</gene>